<evidence type="ECO:0000256" key="3">
    <source>
        <dbReference type="ARBA" id="ARBA00023300"/>
    </source>
</evidence>
<feature type="compositionally biased region" description="Low complexity" evidence="13">
    <location>
        <begin position="566"/>
        <end position="580"/>
    </location>
</feature>
<dbReference type="InterPro" id="IPR000894">
    <property type="entry name" value="RuBisCO_ssu_dom"/>
</dbReference>
<keyword evidence="2" id="KW-0677">Repeat</keyword>
<evidence type="ECO:0000256" key="13">
    <source>
        <dbReference type="SAM" id="MobiDB-lite"/>
    </source>
</evidence>
<keyword evidence="3" id="KW-0120">Carbon dioxide fixation</keyword>
<protein>
    <recommendedName>
        <fullName evidence="6">Carboxysome assembly protein CcmM</fullName>
    </recommendedName>
    <alternativeName>
        <fullName evidence="9">Carbon dioxide concentrating mechanism protein CcmM</fullName>
    </alternativeName>
</protein>
<evidence type="ECO:0000313" key="16">
    <source>
        <dbReference type="Proteomes" id="UP000002384"/>
    </source>
</evidence>
<dbReference type="KEGG" id="cyc:PCC7424_1369"/>
<dbReference type="GO" id="GO:0031470">
    <property type="term" value="C:carboxysome"/>
    <property type="evidence" value="ECO:0007669"/>
    <property type="project" value="UniProtKB-SubCell"/>
</dbReference>
<dbReference type="CDD" id="cd00710">
    <property type="entry name" value="LbH_gamma_CA"/>
    <property type="match status" value="1"/>
</dbReference>
<dbReference type="InterPro" id="IPR036385">
    <property type="entry name" value="RuBisCO_ssu_sf"/>
</dbReference>
<feature type="region of interest" description="Disordered" evidence="13">
    <location>
        <begin position="310"/>
        <end position="343"/>
    </location>
</feature>
<feature type="domain" description="Ribulose bisphosphate carboxylase small subunit" evidence="14">
    <location>
        <begin position="220"/>
        <end position="313"/>
    </location>
</feature>
<reference evidence="16" key="1">
    <citation type="journal article" date="2011" name="MBio">
        <title>Novel metabolic attributes of the genus Cyanothece, comprising a group of unicellular nitrogen-fixing Cyanobacteria.</title>
        <authorList>
            <person name="Bandyopadhyay A."/>
            <person name="Elvitigala T."/>
            <person name="Welsh E."/>
            <person name="Stockel J."/>
            <person name="Liberton M."/>
            <person name="Min H."/>
            <person name="Sherman L.A."/>
            <person name="Pakrasi H.B."/>
        </authorList>
    </citation>
    <scope>NUCLEOTIDE SEQUENCE [LARGE SCALE GENOMIC DNA]</scope>
    <source>
        <strain evidence="16">PCC 7424</strain>
    </source>
</reference>
<keyword evidence="12" id="KW-1015">Disulfide bond</keyword>
<keyword evidence="15" id="KW-0456">Lyase</keyword>
<dbReference type="InterPro" id="IPR052265">
    <property type="entry name" value="Gamma-CA"/>
</dbReference>
<evidence type="ECO:0000313" key="15">
    <source>
        <dbReference type="EMBL" id="ACK69813.1"/>
    </source>
</evidence>
<dbReference type="eggNOG" id="COG4451">
    <property type="taxonomic scope" value="Bacteria"/>
</dbReference>
<feature type="domain" description="Ribulose bisphosphate carboxylase small subunit" evidence="14">
    <location>
        <begin position="582"/>
        <end position="675"/>
    </location>
</feature>
<evidence type="ECO:0000256" key="10">
    <source>
        <dbReference type="PIRSR" id="PIRSR037250-50"/>
    </source>
</evidence>
<comment type="similarity">
    <text evidence="5">Belongs to the gamma-class carbonic anhydrase family.</text>
</comment>
<evidence type="ECO:0000256" key="9">
    <source>
        <dbReference type="ARBA" id="ARBA00030397"/>
    </source>
</evidence>
<feature type="compositionally biased region" description="Polar residues" evidence="13">
    <location>
        <begin position="581"/>
        <end position="591"/>
    </location>
</feature>
<feature type="domain" description="Ribulose bisphosphate carboxylase small subunit" evidence="14">
    <location>
        <begin position="459"/>
        <end position="551"/>
    </location>
</feature>
<feature type="active site" description="Proton donor/acceptor" evidence="10">
    <location>
        <position position="56"/>
    </location>
</feature>
<dbReference type="Gene3D" id="2.160.10.10">
    <property type="entry name" value="Hexapeptide repeat proteins"/>
    <property type="match status" value="1"/>
</dbReference>
<dbReference type="CDD" id="cd00307">
    <property type="entry name" value="RuBisCO_small_like"/>
    <property type="match status" value="4"/>
</dbReference>
<gene>
    <name evidence="15" type="ordered locus">PCC7424_1369</name>
</gene>
<dbReference type="SUPFAM" id="SSF55239">
    <property type="entry name" value="RuBisCO, small subunit"/>
    <property type="match status" value="4"/>
</dbReference>
<dbReference type="GO" id="GO:0016829">
    <property type="term" value="F:lyase activity"/>
    <property type="evidence" value="ECO:0007669"/>
    <property type="project" value="UniProtKB-KW"/>
</dbReference>
<dbReference type="AlphaFoldDB" id="B7K7P5"/>
<sequence>MAVRTIAAPPTPWSRNLAEPQIDESAYVHSFSNLIGDVTVRPNVLIAPGTSIRADEGTPFYIGESTNIQDGVVIHGLEKGRVVGDDSKEYSVWIGKEVCITHMALIHGPAYIGDECFIGFRSTVFNARVGRGCIIMMHALIQDVEIPPGKYVPSGAVITNQQQADRLPDVNQSDRTFADHVVEINEALRAGYRCAEDSACINPIRENLNDVKEGIKETQYKNSVETMSVNLDIRSSVRNLLSQGCTISAEHADQRRFKTKSWLSCGQISSTREDQVLREIDAWLQDYQGEYVRLIGVDPHAKRRVQEMIIQRPGDAPVQSATATSSNYSRSSSSTSKPASVGNGDIAGDLIEQIRSIINQGYKIGTEFANERRFRTKSWITGPAIEAQKETVALQEIESVLADHQGEYVRLIAVDPSGKRRIMETIIQRPDESAIVHSNGNGKAKTVKTAPSSNGRKASVNRSSSGLDPEIISQVRSLLAQGLTIGTEHADQRRFKTKSWQTCSPIDSQNESQVLAALQECLVEHQGEYVRLLGIDAKAKRRVIQTIIQRPGDQPQNGTKPVAQETSSYSPYSSASTKPANTTTQSGNSSLSSEIVSQVRSILSQGLTIGTEHADKRRFKTKSWQSCSPIDSNRESEVLAALDACLQEHQGEYVRLLGIDANAKRRVIETIIQRP</sequence>
<dbReference type="Proteomes" id="UP000002384">
    <property type="component" value="Chromosome"/>
</dbReference>
<organism evidence="15 16">
    <name type="scientific">Gloeothece citriformis (strain PCC 7424)</name>
    <name type="common">Cyanothece sp. (strain PCC 7424)</name>
    <dbReference type="NCBI Taxonomy" id="65393"/>
    <lineage>
        <taxon>Bacteria</taxon>
        <taxon>Bacillati</taxon>
        <taxon>Cyanobacteriota</taxon>
        <taxon>Cyanophyceae</taxon>
        <taxon>Oscillatoriophycideae</taxon>
        <taxon>Chroococcales</taxon>
        <taxon>Aphanothecaceae</taxon>
        <taxon>Gloeothece</taxon>
        <taxon>Gloeothece citriformis</taxon>
    </lineage>
</organism>
<feature type="region of interest" description="Disordered" evidence="13">
    <location>
        <begin position="435"/>
        <end position="465"/>
    </location>
</feature>
<evidence type="ECO:0000256" key="11">
    <source>
        <dbReference type="PIRSR" id="PIRSR037250-51"/>
    </source>
</evidence>
<dbReference type="SMART" id="SM00961">
    <property type="entry name" value="RuBisCO_small"/>
    <property type="match status" value="4"/>
</dbReference>
<dbReference type="SUPFAM" id="SSF51161">
    <property type="entry name" value="Trimeric LpxA-like enzymes"/>
    <property type="match status" value="1"/>
</dbReference>
<feature type="region of interest" description="Disordered" evidence="13">
    <location>
        <begin position="548"/>
        <end position="591"/>
    </location>
</feature>
<evidence type="ECO:0000256" key="5">
    <source>
        <dbReference type="ARBA" id="ARBA00023595"/>
    </source>
</evidence>
<evidence type="ECO:0000256" key="6">
    <source>
        <dbReference type="ARBA" id="ARBA00023636"/>
    </source>
</evidence>
<feature type="domain" description="Ribulose bisphosphate carboxylase small subunit" evidence="14">
    <location>
        <begin position="337"/>
        <end position="430"/>
    </location>
</feature>
<feature type="compositionally biased region" description="Polar residues" evidence="13">
    <location>
        <begin position="449"/>
        <end position="465"/>
    </location>
</feature>
<dbReference type="Pfam" id="PF00101">
    <property type="entry name" value="RuBisCO_small"/>
    <property type="match status" value="4"/>
</dbReference>
<dbReference type="Gene3D" id="3.30.190.10">
    <property type="entry name" value="Ribulose bisphosphate carboxylase, small subunit"/>
    <property type="match status" value="4"/>
</dbReference>
<keyword evidence="11" id="KW-0862">Zinc</keyword>
<feature type="disulfide bond" evidence="12">
    <location>
        <begin position="194"/>
        <end position="200"/>
    </location>
</feature>
<feature type="compositionally biased region" description="Low complexity" evidence="13">
    <location>
        <begin position="320"/>
        <end position="340"/>
    </location>
</feature>
<dbReference type="GO" id="GO:0015979">
    <property type="term" value="P:photosynthesis"/>
    <property type="evidence" value="ECO:0007669"/>
    <property type="project" value="UniProtKB-KW"/>
</dbReference>
<feature type="binding site" description="in other chain" evidence="11">
    <location>
        <position position="107"/>
    </location>
    <ligand>
        <name>Zn(2+)</name>
        <dbReference type="ChEBI" id="CHEBI:29105"/>
        <note>ligand shared between two neighboring subunits</note>
    </ligand>
</feature>
<evidence type="ECO:0000256" key="12">
    <source>
        <dbReference type="PIRSR" id="PIRSR037250-52"/>
    </source>
</evidence>
<keyword evidence="16" id="KW-1185">Reference proteome</keyword>
<dbReference type="InterPro" id="IPR017156">
    <property type="entry name" value="CcmM"/>
</dbReference>
<dbReference type="EMBL" id="CP001291">
    <property type="protein sequence ID" value="ACK69813.1"/>
    <property type="molecule type" value="Genomic_DNA"/>
</dbReference>
<dbReference type="RefSeq" id="WP_012598759.1">
    <property type="nucleotide sequence ID" value="NC_011729.1"/>
</dbReference>
<evidence type="ECO:0000256" key="8">
    <source>
        <dbReference type="ARBA" id="ARBA00024446"/>
    </source>
</evidence>
<feature type="binding site" description="in other chain" evidence="11">
    <location>
        <position position="75"/>
    </location>
    <ligand>
        <name>Zn(2+)</name>
        <dbReference type="ChEBI" id="CHEBI:29105"/>
        <note>ligand shared between two neighboring subunits</note>
    </ligand>
</feature>
<evidence type="ECO:0000256" key="1">
    <source>
        <dbReference type="ARBA" id="ARBA00022531"/>
    </source>
</evidence>
<dbReference type="GO" id="GO:0043886">
    <property type="term" value="F:structural constituent of carboxysome shell"/>
    <property type="evidence" value="ECO:0007669"/>
    <property type="project" value="InterPro"/>
</dbReference>
<proteinExistence type="inferred from homology"/>
<comment type="subcellular location">
    <subcellularLocation>
        <location evidence="4">Carboxysome</location>
    </subcellularLocation>
</comment>
<keyword evidence="8" id="KW-1283">Bacterial microcompartment</keyword>
<dbReference type="PANTHER" id="PTHR43360:SF1">
    <property type="entry name" value="CARBOXYSOME ASSEMBLY PROTEIN CCMM"/>
    <property type="match status" value="1"/>
</dbReference>
<evidence type="ECO:0000259" key="14">
    <source>
        <dbReference type="SMART" id="SM00961"/>
    </source>
</evidence>
<evidence type="ECO:0000256" key="4">
    <source>
        <dbReference type="ARBA" id="ARBA00023587"/>
    </source>
</evidence>
<dbReference type="InterPro" id="IPR011004">
    <property type="entry name" value="Trimer_LpxA-like_sf"/>
</dbReference>
<accession>B7K7P5</accession>
<dbReference type="PANTHER" id="PTHR43360">
    <property type="entry name" value="CARBON DIOXIDE CONCENTRATING MECHANISM PROTEIN CCMM"/>
    <property type="match status" value="1"/>
</dbReference>
<keyword evidence="7" id="KW-1282">Carboxysome</keyword>
<dbReference type="GO" id="GO:0046872">
    <property type="term" value="F:metal ion binding"/>
    <property type="evidence" value="ECO:0007669"/>
    <property type="project" value="UniProtKB-KW"/>
</dbReference>
<dbReference type="OrthoDB" id="9803036at2"/>
<keyword evidence="11" id="KW-0479">Metal-binding</keyword>
<name>B7K7P5_GLOC7</name>
<evidence type="ECO:0000256" key="2">
    <source>
        <dbReference type="ARBA" id="ARBA00022737"/>
    </source>
</evidence>
<keyword evidence="1" id="KW-0602">Photosynthesis</keyword>
<dbReference type="STRING" id="65393.PCC7424_1369"/>
<dbReference type="HOGENOM" id="CLU_019008_0_0_3"/>
<evidence type="ECO:0000256" key="7">
    <source>
        <dbReference type="ARBA" id="ARBA00023669"/>
    </source>
</evidence>
<dbReference type="InterPro" id="IPR047223">
    <property type="entry name" value="CA_gamma_LbH"/>
</dbReference>
<dbReference type="GO" id="GO:0015977">
    <property type="term" value="P:carbon fixation"/>
    <property type="evidence" value="ECO:0007669"/>
    <property type="project" value="UniProtKB-KW"/>
</dbReference>
<dbReference type="eggNOG" id="COG0663">
    <property type="taxonomic scope" value="Bacteria"/>
</dbReference>
<dbReference type="PIRSF" id="PIRSF037250">
    <property type="entry name" value="CcmM"/>
    <property type="match status" value="1"/>
</dbReference>
<feature type="binding site" evidence="11">
    <location>
        <position position="102"/>
    </location>
    <ligand>
        <name>Zn(2+)</name>
        <dbReference type="ChEBI" id="CHEBI:29105"/>
        <note>ligand shared between two neighboring subunits</note>
    </ligand>
</feature>